<proteinExistence type="predicted"/>
<evidence type="ECO:0000313" key="1">
    <source>
        <dbReference type="EMBL" id="KAI8532821.1"/>
    </source>
</evidence>
<dbReference type="EMBL" id="CM046398">
    <property type="protein sequence ID" value="KAI8532821.1"/>
    <property type="molecule type" value="Genomic_DNA"/>
</dbReference>
<name>A0ACC0LX30_RHOML</name>
<keyword evidence="2" id="KW-1185">Reference proteome</keyword>
<evidence type="ECO:0000313" key="2">
    <source>
        <dbReference type="Proteomes" id="UP001062846"/>
    </source>
</evidence>
<comment type="caution">
    <text evidence="1">The sequence shown here is derived from an EMBL/GenBank/DDBJ whole genome shotgun (WGS) entry which is preliminary data.</text>
</comment>
<protein>
    <submittedName>
        <fullName evidence="1">Uncharacterized protein</fullName>
    </submittedName>
</protein>
<gene>
    <name evidence="1" type="ORF">RHMOL_Rhmol11G0244400</name>
</gene>
<reference evidence="1" key="1">
    <citation type="submission" date="2022-02" db="EMBL/GenBank/DDBJ databases">
        <title>Plant Genome Project.</title>
        <authorList>
            <person name="Zhang R.-G."/>
        </authorList>
    </citation>
    <scope>NUCLEOTIDE SEQUENCE</scope>
    <source>
        <strain evidence="1">AT1</strain>
    </source>
</reference>
<accession>A0ACC0LX30</accession>
<dbReference type="Proteomes" id="UP001062846">
    <property type="component" value="Chromosome 11"/>
</dbReference>
<sequence length="263" mass="29033">MYCRLLRPMLPVTKPSSIFSPFKKSSFLSLPSPSSPSTVRCRAADPPAGPSFPRWLSNFPAAAVDAVSSGIPRLTPDSGPVERRVANNKNDNTKVNAREKRWSRPGESYLADNDDALPLPMTYPDTSPVSPEEIDRRLRCDPQVEDCKEVVYEWTGKCRSCQGSGLVSYYNKRGKETICKCIPCFGVGIDNGLNLLSRCLGKKTYFWAHDSLPEHQAAKYSSGTFSNHPTANPSLSNDGGYVQKITARKDIEVMEDLDNGKPP</sequence>
<organism evidence="1 2">
    <name type="scientific">Rhododendron molle</name>
    <name type="common">Chinese azalea</name>
    <name type="synonym">Azalea mollis</name>
    <dbReference type="NCBI Taxonomy" id="49168"/>
    <lineage>
        <taxon>Eukaryota</taxon>
        <taxon>Viridiplantae</taxon>
        <taxon>Streptophyta</taxon>
        <taxon>Embryophyta</taxon>
        <taxon>Tracheophyta</taxon>
        <taxon>Spermatophyta</taxon>
        <taxon>Magnoliopsida</taxon>
        <taxon>eudicotyledons</taxon>
        <taxon>Gunneridae</taxon>
        <taxon>Pentapetalae</taxon>
        <taxon>asterids</taxon>
        <taxon>Ericales</taxon>
        <taxon>Ericaceae</taxon>
        <taxon>Ericoideae</taxon>
        <taxon>Rhodoreae</taxon>
        <taxon>Rhododendron</taxon>
    </lineage>
</organism>